<sequence length="1358" mass="141641">MRAGTGLLPRAGLLPLVGLLMVLLGMLLPGPGAGLPVALRPLAGGQSPDAARRLPSASTRALAAPATPPPASAMDTEEKMSALRCYFLNGKCLSQCPPEAPYHVLVFIVWTCQQKGLPNCRIQSINCDQCFPGYLMDDNRRGCSCPEEGCVLCDQPPLGQCGLCTSGRHLYQGSCLESCPAGFYSNRGICEACRAGCARCDAGPDTCDACNPGLLLLDGTTCETSCPRGYFAEGPPGAGGQAPADRCTPCGPHCSDCQGLVDCRTCQAGWLLLEGECLADCPDGHFPDAQAGVCRMCDDKCEVCTGPGACGQCDPATSLHAGHCVDSCPGGFFRRVLEDAQHGVCDRCHGSCLECHGPGPSQCTACAENLFIKQPIPPVSPPLDRGPCVQDCMNDPTQCATCEPECATCRPGPDGPAGRSECLECHDSWVLLESECVDRCPAGYATMASGAYCARCHESCAACIGPGASQCTSCSDPRQVLQAGECRDECSSVGWFLQAPGQCAPCGANCSRCAGPADDACTTCRRGMLELASGSVPGGMSCLKSCPGGYFASGSTCIACLGGCTACQGPGACSSCRPGLLLHQGTCTSQCPAGYAAVAAPGAGAGSGIRQCAPCSEACAECGPRAGSDPATAPGSLSERRCTGCMEGHFLADADTDQARCLAACPAGQYGDVLTGMCQACGAGCPTCSFGRDFCTSCPEGLLLRDRHGLCVSTCAGDEHQEAGVCIVCHDTCATCAGGSSASRSEERRGCPEGLLLRDRHGLCVSTCAGDEHQEAGVCIVCHDTCATCAGGSSASHCTSCPEGRSLHEGACVEACPAGFYSDVPDEPAPEDGAPGPGSQAPRETPRCRVCHVECVTCHGPGSGQCTSCPAPWLLLGFSCVGSCPGSGYLLDEARPNECQPCVEYCEYCPAGVDRCDRCRAGTLLLPGGSPSTSPSDRCVTQCPGMFFHNFDASLCEPCAEGCMVCTGPDAADCTQTIECAQNSGRCEKAVSRRRLVIGLTVGLSVLLLLVTAIAVVGFCCYMRRPKIPGDDIALRELDENDTVLNTIIDIFLPGFLLLDLEKDVQIIHTAEPVGRGTQAVVLRATPFSASLISRAGTSPVAVKQFSNEKGRVSPSRMRSMIENEVAIIWALNGCQNVVQLHGYSLSPPAMVLKLYSTSLDRILHLRPEEPSLNQTLQLARGMAAGLDFVHSSGFAHLDIKPGNFFLEVDPETGLFRPVLGDFGLARNINRSSALVNSLLTRGCSVAYAAPEILRSSGRAGDPTPNLFACDVYSMSIVLWEMLATSKPWGGQQQQEVIGLVCGGIRPGITEGDLRLDLGLQTVRSLVTIVEHCWDPEPARRPSVAALLRLLELADAVE</sequence>
<keyword evidence="2" id="KW-0812">Transmembrane</keyword>
<dbReference type="Gene3D" id="1.10.510.10">
    <property type="entry name" value="Transferase(Phosphotransferase) domain 1"/>
    <property type="match status" value="1"/>
</dbReference>
<feature type="chain" id="PRO_5001570596" evidence="3">
    <location>
        <begin position="35"/>
        <end position="1358"/>
    </location>
</feature>
<dbReference type="InterPro" id="IPR009030">
    <property type="entry name" value="Growth_fac_rcpt_cys_sf"/>
</dbReference>
<feature type="compositionally biased region" description="Low complexity" evidence="1">
    <location>
        <begin position="53"/>
        <end position="65"/>
    </location>
</feature>
<evidence type="ECO:0000256" key="1">
    <source>
        <dbReference type="SAM" id="MobiDB-lite"/>
    </source>
</evidence>
<dbReference type="eggNOG" id="KOG3525">
    <property type="taxonomic scope" value="Eukaryota"/>
</dbReference>
<accession>A0A058Z0U4</accession>
<feature type="region of interest" description="Disordered" evidence="1">
    <location>
        <begin position="48"/>
        <end position="75"/>
    </location>
</feature>
<dbReference type="PROSITE" id="PS00108">
    <property type="entry name" value="PROTEIN_KINASE_ST"/>
    <property type="match status" value="1"/>
</dbReference>
<dbReference type="eggNOG" id="KOG0193">
    <property type="taxonomic scope" value="Eukaryota"/>
</dbReference>
<feature type="signal peptide" evidence="3">
    <location>
        <begin position="1"/>
        <end position="34"/>
    </location>
</feature>
<evidence type="ECO:0000313" key="6">
    <source>
        <dbReference type="Proteomes" id="UP000030693"/>
    </source>
</evidence>
<gene>
    <name evidence="5" type="ORF">H696_05703</name>
</gene>
<name>A0A058Z0U4_FONAL</name>
<reference evidence="5" key="1">
    <citation type="submission" date="2013-04" db="EMBL/GenBank/DDBJ databases">
        <title>The Genome Sequence of Fonticula alba ATCC 38817.</title>
        <authorList>
            <consortium name="The Broad Institute Genomics Platform"/>
            <person name="Russ C."/>
            <person name="Cuomo C."/>
            <person name="Burger G."/>
            <person name="Gray M.W."/>
            <person name="Holland P.W.H."/>
            <person name="King N."/>
            <person name="Lang F.B.F."/>
            <person name="Roger A.J."/>
            <person name="Ruiz-Trillo I."/>
            <person name="Brown M."/>
            <person name="Walker B."/>
            <person name="Young S."/>
            <person name="Zeng Q."/>
            <person name="Gargeya S."/>
            <person name="Fitzgerald M."/>
            <person name="Haas B."/>
            <person name="Abouelleil A."/>
            <person name="Allen A.W."/>
            <person name="Alvarado L."/>
            <person name="Arachchi H.M."/>
            <person name="Berlin A.M."/>
            <person name="Chapman S.B."/>
            <person name="Gainer-Dewar J."/>
            <person name="Goldberg J."/>
            <person name="Griggs A."/>
            <person name="Gujja S."/>
            <person name="Hansen M."/>
            <person name="Howarth C."/>
            <person name="Imamovic A."/>
            <person name="Ireland A."/>
            <person name="Larimer J."/>
            <person name="McCowan C."/>
            <person name="Murphy C."/>
            <person name="Pearson M."/>
            <person name="Poon T.W."/>
            <person name="Priest M."/>
            <person name="Roberts A."/>
            <person name="Saif S."/>
            <person name="Shea T."/>
            <person name="Sisk P."/>
            <person name="Sykes S."/>
            <person name="Wortman J."/>
            <person name="Nusbaum C."/>
            <person name="Birren B."/>
        </authorList>
    </citation>
    <scope>NUCLEOTIDE SEQUENCE [LARGE SCALE GENOMIC DNA]</scope>
    <source>
        <strain evidence="5">ATCC 38817</strain>
    </source>
</reference>
<dbReference type="Gene3D" id="2.10.220.10">
    <property type="entry name" value="Hormone Receptor, Insulin-like Growth Factor Receptor 1, Chain A, domain 2"/>
    <property type="match status" value="10"/>
</dbReference>
<dbReference type="InterPro" id="IPR008271">
    <property type="entry name" value="Ser/Thr_kinase_AS"/>
</dbReference>
<dbReference type="EMBL" id="KB932213">
    <property type="protein sequence ID" value="KCV67761.1"/>
    <property type="molecule type" value="Genomic_DNA"/>
</dbReference>
<keyword evidence="5" id="KW-0808">Transferase</keyword>
<dbReference type="SUPFAM" id="SSF57184">
    <property type="entry name" value="Growth factor receptor domain"/>
    <property type="match status" value="6"/>
</dbReference>
<dbReference type="OrthoDB" id="300641at2759"/>
<dbReference type="Gene3D" id="3.30.200.20">
    <property type="entry name" value="Phosphorylase Kinase, domain 1"/>
    <property type="match status" value="1"/>
</dbReference>
<dbReference type="SUPFAM" id="SSF56112">
    <property type="entry name" value="Protein kinase-like (PK-like)"/>
    <property type="match status" value="1"/>
</dbReference>
<dbReference type="SMART" id="SM00220">
    <property type="entry name" value="S_TKc"/>
    <property type="match status" value="1"/>
</dbReference>
<dbReference type="PANTHER" id="PTHR15332">
    <property type="entry name" value="PROPROTEIN CONVERTASE SUBTILISIN_KEXIN TYPE 5-LIKE"/>
    <property type="match status" value="1"/>
</dbReference>
<feature type="domain" description="Protein kinase" evidence="4">
    <location>
        <begin position="1068"/>
        <end position="1353"/>
    </location>
</feature>
<protein>
    <submittedName>
        <fullName evidence="5">TKL protein kinase</fullName>
    </submittedName>
</protein>
<dbReference type="GO" id="GO:0004672">
    <property type="term" value="F:protein kinase activity"/>
    <property type="evidence" value="ECO:0007669"/>
    <property type="project" value="InterPro"/>
</dbReference>
<dbReference type="InterPro" id="IPR000719">
    <property type="entry name" value="Prot_kinase_dom"/>
</dbReference>
<evidence type="ECO:0000256" key="2">
    <source>
        <dbReference type="SAM" id="Phobius"/>
    </source>
</evidence>
<dbReference type="PROSITE" id="PS50011">
    <property type="entry name" value="PROTEIN_KINASE_DOM"/>
    <property type="match status" value="1"/>
</dbReference>
<dbReference type="CDD" id="cd00064">
    <property type="entry name" value="FU"/>
    <property type="match status" value="8"/>
</dbReference>
<dbReference type="SMART" id="SM00261">
    <property type="entry name" value="FU"/>
    <property type="match status" value="16"/>
</dbReference>
<organism evidence="5">
    <name type="scientific">Fonticula alba</name>
    <name type="common">Slime mold</name>
    <dbReference type="NCBI Taxonomy" id="691883"/>
    <lineage>
        <taxon>Eukaryota</taxon>
        <taxon>Rotosphaerida</taxon>
        <taxon>Fonticulaceae</taxon>
        <taxon>Fonticula</taxon>
    </lineage>
</organism>
<keyword evidence="6" id="KW-1185">Reference proteome</keyword>
<evidence type="ECO:0000259" key="4">
    <source>
        <dbReference type="PROSITE" id="PS50011"/>
    </source>
</evidence>
<dbReference type="OMA" id="CIVCHDT"/>
<dbReference type="RefSeq" id="XP_009497792.1">
    <property type="nucleotide sequence ID" value="XM_009499517.1"/>
</dbReference>
<feature type="transmembrane region" description="Helical" evidence="2">
    <location>
        <begin position="996"/>
        <end position="1022"/>
    </location>
</feature>
<keyword evidence="3" id="KW-0732">Signal</keyword>
<dbReference type="GO" id="GO:0005524">
    <property type="term" value="F:ATP binding"/>
    <property type="evidence" value="ECO:0007669"/>
    <property type="project" value="InterPro"/>
</dbReference>
<evidence type="ECO:0000256" key="3">
    <source>
        <dbReference type="SAM" id="SignalP"/>
    </source>
</evidence>
<dbReference type="InterPro" id="IPR000742">
    <property type="entry name" value="EGF"/>
</dbReference>
<dbReference type="SMART" id="SM00181">
    <property type="entry name" value="EGF"/>
    <property type="match status" value="10"/>
</dbReference>
<proteinExistence type="predicted"/>
<keyword evidence="2" id="KW-1133">Transmembrane helix</keyword>
<dbReference type="STRING" id="691883.A0A058Z0U4"/>
<dbReference type="Pfam" id="PF00069">
    <property type="entry name" value="Pkinase"/>
    <property type="match status" value="1"/>
</dbReference>
<dbReference type="Proteomes" id="UP000030693">
    <property type="component" value="Unassembled WGS sequence"/>
</dbReference>
<evidence type="ECO:0000313" key="5">
    <source>
        <dbReference type="EMBL" id="KCV67761.1"/>
    </source>
</evidence>
<keyword evidence="5" id="KW-0418">Kinase</keyword>
<dbReference type="InterPro" id="IPR006212">
    <property type="entry name" value="Furin_repeat"/>
</dbReference>
<keyword evidence="2" id="KW-0472">Membrane</keyword>
<dbReference type="GeneID" id="20530428"/>
<dbReference type="PANTHER" id="PTHR15332:SF175">
    <property type="entry name" value="PROPROTEIN CONVERTASE SUBTILISIN_KEXIN TYPE 5-LIKE"/>
    <property type="match status" value="1"/>
</dbReference>
<dbReference type="InterPro" id="IPR011009">
    <property type="entry name" value="Kinase-like_dom_sf"/>
</dbReference>